<dbReference type="Proteomes" id="UP000324222">
    <property type="component" value="Unassembled WGS sequence"/>
</dbReference>
<dbReference type="EMBL" id="VSRR010003008">
    <property type="protein sequence ID" value="MPC34214.1"/>
    <property type="molecule type" value="Genomic_DNA"/>
</dbReference>
<reference evidence="2 3" key="1">
    <citation type="submission" date="2019-05" db="EMBL/GenBank/DDBJ databases">
        <title>Another draft genome of Portunus trituberculatus and its Hox gene families provides insights of decapod evolution.</title>
        <authorList>
            <person name="Jeong J.-H."/>
            <person name="Song I."/>
            <person name="Kim S."/>
            <person name="Choi T."/>
            <person name="Kim D."/>
            <person name="Ryu S."/>
            <person name="Kim W."/>
        </authorList>
    </citation>
    <scope>NUCLEOTIDE SEQUENCE [LARGE SCALE GENOMIC DNA]</scope>
    <source>
        <tissue evidence="2">Muscle</tissue>
    </source>
</reference>
<proteinExistence type="predicted"/>
<evidence type="ECO:0000256" key="1">
    <source>
        <dbReference type="SAM" id="MobiDB-lite"/>
    </source>
</evidence>
<feature type="compositionally biased region" description="Basic and acidic residues" evidence="1">
    <location>
        <begin position="143"/>
        <end position="161"/>
    </location>
</feature>
<accession>A0A5B7EP49</accession>
<gene>
    <name evidence="2" type="ORF">E2C01_027597</name>
</gene>
<feature type="region of interest" description="Disordered" evidence="1">
    <location>
        <begin position="143"/>
        <end position="169"/>
    </location>
</feature>
<evidence type="ECO:0000313" key="3">
    <source>
        <dbReference type="Proteomes" id="UP000324222"/>
    </source>
</evidence>
<evidence type="ECO:0000313" key="2">
    <source>
        <dbReference type="EMBL" id="MPC34214.1"/>
    </source>
</evidence>
<dbReference type="AlphaFoldDB" id="A0A5B7EP49"/>
<organism evidence="2 3">
    <name type="scientific">Portunus trituberculatus</name>
    <name type="common">Swimming crab</name>
    <name type="synonym">Neptunus trituberculatus</name>
    <dbReference type="NCBI Taxonomy" id="210409"/>
    <lineage>
        <taxon>Eukaryota</taxon>
        <taxon>Metazoa</taxon>
        <taxon>Ecdysozoa</taxon>
        <taxon>Arthropoda</taxon>
        <taxon>Crustacea</taxon>
        <taxon>Multicrustacea</taxon>
        <taxon>Malacostraca</taxon>
        <taxon>Eumalacostraca</taxon>
        <taxon>Eucarida</taxon>
        <taxon>Decapoda</taxon>
        <taxon>Pleocyemata</taxon>
        <taxon>Brachyura</taxon>
        <taxon>Eubrachyura</taxon>
        <taxon>Portunoidea</taxon>
        <taxon>Portunidae</taxon>
        <taxon>Portuninae</taxon>
        <taxon>Portunus</taxon>
    </lineage>
</organism>
<name>A0A5B7EP49_PORTR</name>
<protein>
    <submittedName>
        <fullName evidence="2">Uncharacterized protein</fullName>
    </submittedName>
</protein>
<sequence>MGEPIISNGSSLKVCAHLEVVGKCGGADHLTLCLPRSRGKRGRRLLGSFSFPSVGDVAGQHRSARILVPIGRVAKKDGATPVRVDFLAGESLVARREISLADLLAGLKANRIGRCSSLFFSLKAGQAEDAAVAVYYSGRLLEEPRQPQEDQNELAKTEEHASLPPQAGQTKISLPPYAVYTNPTLIPEVTYCGLTPKVTLIDLGEGHRWGAPQIRPWQERGHTPQAGETMTSLTPEVIHRDLGDGQRWAASQTRPWQERAHTPQVGEALTSLTPEIIHRDLGDGKR</sequence>
<keyword evidence="3" id="KW-1185">Reference proteome</keyword>
<comment type="caution">
    <text evidence="2">The sequence shown here is derived from an EMBL/GenBank/DDBJ whole genome shotgun (WGS) entry which is preliminary data.</text>
</comment>